<feature type="signal peptide" evidence="1">
    <location>
        <begin position="1"/>
        <end position="32"/>
    </location>
</feature>
<comment type="caution">
    <text evidence="2">The sequence shown here is derived from an EMBL/GenBank/DDBJ whole genome shotgun (WGS) entry which is preliminary data.</text>
</comment>
<dbReference type="Proteomes" id="UP001212841">
    <property type="component" value="Unassembled WGS sequence"/>
</dbReference>
<organism evidence="2 3">
    <name type="scientific">Rhizophlyctis rosea</name>
    <dbReference type="NCBI Taxonomy" id="64517"/>
    <lineage>
        <taxon>Eukaryota</taxon>
        <taxon>Fungi</taxon>
        <taxon>Fungi incertae sedis</taxon>
        <taxon>Chytridiomycota</taxon>
        <taxon>Chytridiomycota incertae sedis</taxon>
        <taxon>Chytridiomycetes</taxon>
        <taxon>Rhizophlyctidales</taxon>
        <taxon>Rhizophlyctidaceae</taxon>
        <taxon>Rhizophlyctis</taxon>
    </lineage>
</organism>
<feature type="non-terminal residue" evidence="2">
    <location>
        <position position="1"/>
    </location>
</feature>
<dbReference type="EMBL" id="JADGJD010000557">
    <property type="protein sequence ID" value="KAJ3050071.1"/>
    <property type="molecule type" value="Genomic_DNA"/>
</dbReference>
<dbReference type="AlphaFoldDB" id="A0AAD5S9L0"/>
<keyword evidence="1" id="KW-0732">Signal</keyword>
<keyword evidence="3" id="KW-1185">Reference proteome</keyword>
<gene>
    <name evidence="2" type="ORF">HK097_008941</name>
</gene>
<evidence type="ECO:0000256" key="1">
    <source>
        <dbReference type="SAM" id="SignalP"/>
    </source>
</evidence>
<evidence type="ECO:0000313" key="2">
    <source>
        <dbReference type="EMBL" id="KAJ3050071.1"/>
    </source>
</evidence>
<reference evidence="2" key="1">
    <citation type="submission" date="2020-05" db="EMBL/GenBank/DDBJ databases">
        <title>Phylogenomic resolution of chytrid fungi.</title>
        <authorList>
            <person name="Stajich J.E."/>
            <person name="Amses K."/>
            <person name="Simmons R."/>
            <person name="Seto K."/>
            <person name="Myers J."/>
            <person name="Bonds A."/>
            <person name="Quandt C.A."/>
            <person name="Barry K."/>
            <person name="Liu P."/>
            <person name="Grigoriev I."/>
            <person name="Longcore J.E."/>
            <person name="James T.Y."/>
        </authorList>
    </citation>
    <scope>NUCLEOTIDE SEQUENCE</scope>
    <source>
        <strain evidence="2">JEL0318</strain>
    </source>
</reference>
<accession>A0AAD5S9L0</accession>
<protein>
    <submittedName>
        <fullName evidence="2">Uncharacterized protein</fullName>
    </submittedName>
</protein>
<feature type="chain" id="PRO_5042004781" evidence="1">
    <location>
        <begin position="33"/>
        <end position="135"/>
    </location>
</feature>
<sequence length="135" mass="14442">LSNLTAPKSPITMRFLYFLPTVLTSLLPIAHTAPLNDQTHLAPTRPCTLDIILPNGTTLLSEIGTIQTLNNLDVCVIKETPLPGIVTQLTCNSDPPQVRLPPAEDILPQLSASAARKLGVLGVRGELEVTVVTKC</sequence>
<proteinExistence type="predicted"/>
<evidence type="ECO:0000313" key="3">
    <source>
        <dbReference type="Proteomes" id="UP001212841"/>
    </source>
</evidence>
<name>A0AAD5S9L0_9FUNG</name>